<keyword evidence="2" id="KW-0472">Membrane</keyword>
<dbReference type="EMBL" id="KI966407">
    <property type="protein sequence ID" value="EWC47896.1"/>
    <property type="molecule type" value="Genomic_DNA"/>
</dbReference>
<dbReference type="AlphaFoldDB" id="W7HUL0"/>
<evidence type="ECO:0000313" key="4">
    <source>
        <dbReference type="Proteomes" id="UP000024837"/>
    </source>
</evidence>
<dbReference type="HOGENOM" id="CLU_1199799_0_0_1"/>
<proteinExistence type="predicted"/>
<evidence type="ECO:0000313" key="3">
    <source>
        <dbReference type="EMBL" id="EWC47896.1"/>
    </source>
</evidence>
<feature type="region of interest" description="Disordered" evidence="1">
    <location>
        <begin position="194"/>
        <end position="215"/>
    </location>
</feature>
<sequence length="231" mass="26045">MESEQQQTRPEAPGVLADGDDTSFHPSKRVRGFLGVGVVFYTIAMCIAGLSFAFADQYSYNSRQFILEISRFVVVLFLCLFLYISVIWFLAIYYNKSIPTHKYFLIGQLVCSVPALLVAVALIVAFIGEAISSFSWWAGDLPPRWLVVFWASATIPFLFAVGITLWALFWTFRYFIKARREELQELLGIGKKKKAQDDGEGSETGHDMDTLMSGTESEQETPLLIDHAQMV</sequence>
<keyword evidence="2" id="KW-0812">Transmembrane</keyword>
<evidence type="ECO:0000256" key="2">
    <source>
        <dbReference type="SAM" id="Phobius"/>
    </source>
</evidence>
<dbReference type="Proteomes" id="UP000024837">
    <property type="component" value="Unassembled WGS sequence"/>
</dbReference>
<organism evidence="3 4">
    <name type="scientific">Drechslerella stenobrocha 248</name>
    <dbReference type="NCBI Taxonomy" id="1043628"/>
    <lineage>
        <taxon>Eukaryota</taxon>
        <taxon>Fungi</taxon>
        <taxon>Dikarya</taxon>
        <taxon>Ascomycota</taxon>
        <taxon>Pezizomycotina</taxon>
        <taxon>Orbiliomycetes</taxon>
        <taxon>Orbiliales</taxon>
        <taxon>Orbiliaceae</taxon>
        <taxon>Drechslerella</taxon>
    </lineage>
</organism>
<evidence type="ECO:0000256" key="1">
    <source>
        <dbReference type="SAM" id="MobiDB-lite"/>
    </source>
</evidence>
<dbReference type="OrthoDB" id="5418308at2759"/>
<keyword evidence="4" id="KW-1185">Reference proteome</keyword>
<gene>
    <name evidence="3" type="ORF">DRE_02778</name>
</gene>
<reference evidence="3 4" key="1">
    <citation type="submission" date="2013-05" db="EMBL/GenBank/DDBJ databases">
        <title>Drechslerella stenobrocha genome reveals carnivorous origination and mechanical trapping mechanism of predatory fungi.</title>
        <authorList>
            <person name="Liu X."/>
            <person name="Zhang W."/>
            <person name="Liu K."/>
        </authorList>
    </citation>
    <scope>NUCLEOTIDE SEQUENCE [LARGE SCALE GENOMIC DNA]</scope>
    <source>
        <strain evidence="3 4">248</strain>
    </source>
</reference>
<feature type="region of interest" description="Disordered" evidence="1">
    <location>
        <begin position="1"/>
        <end position="23"/>
    </location>
</feature>
<feature type="transmembrane region" description="Helical" evidence="2">
    <location>
        <begin position="33"/>
        <end position="54"/>
    </location>
</feature>
<feature type="transmembrane region" description="Helical" evidence="2">
    <location>
        <begin position="147"/>
        <end position="170"/>
    </location>
</feature>
<feature type="transmembrane region" description="Helical" evidence="2">
    <location>
        <begin position="69"/>
        <end position="91"/>
    </location>
</feature>
<name>W7HUL0_9PEZI</name>
<protein>
    <submittedName>
        <fullName evidence="3">Uncharacterized protein</fullName>
    </submittedName>
</protein>
<feature type="transmembrane region" description="Helical" evidence="2">
    <location>
        <begin position="103"/>
        <end position="127"/>
    </location>
</feature>
<accession>W7HUL0</accession>
<keyword evidence="2" id="KW-1133">Transmembrane helix</keyword>